<name>A0A238XDW5_9PSEU</name>
<keyword evidence="3" id="KW-1185">Reference proteome</keyword>
<accession>A0A238XDW5</accession>
<dbReference type="InterPro" id="IPR029063">
    <property type="entry name" value="SAM-dependent_MTases_sf"/>
</dbReference>
<sequence length="211" mass="24200">MTTEHDRHQRWHRYWDKHARTYDREMRLMDRIFFAGSRQWACEQATGDTLEVAIGTGLNLESYPDEVTLTGVDLSAEMLEVARKRAEQLGRSVELRQANAHELPFADASFDTVVCTLGLCTIPEERTAIDEMRRVMRPGGRLVLLDHVEAASGPARLIQRGLELVTVPLGGEHFLRRPFNTVREAGFEIEHRERFKHGLVERLTARRPVEA</sequence>
<evidence type="ECO:0000313" key="3">
    <source>
        <dbReference type="Proteomes" id="UP000198348"/>
    </source>
</evidence>
<dbReference type="InterPro" id="IPR013216">
    <property type="entry name" value="Methyltransf_11"/>
</dbReference>
<dbReference type="InterPro" id="IPR052356">
    <property type="entry name" value="Thiol_S-MT"/>
</dbReference>
<dbReference type="RefSeq" id="WP_089301532.1">
    <property type="nucleotide sequence ID" value="NZ_FZNW01000010.1"/>
</dbReference>
<gene>
    <name evidence="2" type="ORF">SAMN06265360_110111</name>
</gene>
<dbReference type="AlphaFoldDB" id="A0A238XDW5"/>
<evidence type="ECO:0000313" key="2">
    <source>
        <dbReference type="EMBL" id="SNR56900.1"/>
    </source>
</evidence>
<keyword evidence="2" id="KW-0489">Methyltransferase</keyword>
<dbReference type="SUPFAM" id="SSF53335">
    <property type="entry name" value="S-adenosyl-L-methionine-dependent methyltransferases"/>
    <property type="match status" value="1"/>
</dbReference>
<proteinExistence type="predicted"/>
<dbReference type="Proteomes" id="UP000198348">
    <property type="component" value="Unassembled WGS sequence"/>
</dbReference>
<dbReference type="PANTHER" id="PTHR45036">
    <property type="entry name" value="METHYLTRANSFERASE LIKE 7B"/>
    <property type="match status" value="1"/>
</dbReference>
<dbReference type="Pfam" id="PF08241">
    <property type="entry name" value="Methyltransf_11"/>
    <property type="match status" value="1"/>
</dbReference>
<evidence type="ECO:0000259" key="1">
    <source>
        <dbReference type="Pfam" id="PF08241"/>
    </source>
</evidence>
<dbReference type="CDD" id="cd02440">
    <property type="entry name" value="AdoMet_MTases"/>
    <property type="match status" value="1"/>
</dbReference>
<organism evidence="2 3">
    <name type="scientific">Haloechinothrix alba</name>
    <dbReference type="NCBI Taxonomy" id="664784"/>
    <lineage>
        <taxon>Bacteria</taxon>
        <taxon>Bacillati</taxon>
        <taxon>Actinomycetota</taxon>
        <taxon>Actinomycetes</taxon>
        <taxon>Pseudonocardiales</taxon>
        <taxon>Pseudonocardiaceae</taxon>
        <taxon>Haloechinothrix</taxon>
    </lineage>
</organism>
<dbReference type="GO" id="GO:0032259">
    <property type="term" value="P:methylation"/>
    <property type="evidence" value="ECO:0007669"/>
    <property type="project" value="UniProtKB-KW"/>
</dbReference>
<feature type="domain" description="Methyltransferase type 11" evidence="1">
    <location>
        <begin position="50"/>
        <end position="144"/>
    </location>
</feature>
<dbReference type="PANTHER" id="PTHR45036:SF1">
    <property type="entry name" value="METHYLTRANSFERASE LIKE 7A"/>
    <property type="match status" value="1"/>
</dbReference>
<protein>
    <submittedName>
        <fullName evidence="2">Phosphatidylethanolamine N-methyltransferase /phosphatidyl-N-methylethanolamine N-methyltransferase</fullName>
    </submittedName>
</protein>
<dbReference type="Gene3D" id="3.40.50.150">
    <property type="entry name" value="Vaccinia Virus protein VP39"/>
    <property type="match status" value="1"/>
</dbReference>
<dbReference type="EMBL" id="FZNW01000010">
    <property type="protein sequence ID" value="SNR56900.1"/>
    <property type="molecule type" value="Genomic_DNA"/>
</dbReference>
<reference evidence="2 3" key="1">
    <citation type="submission" date="2017-06" db="EMBL/GenBank/DDBJ databases">
        <authorList>
            <person name="Kim H.J."/>
            <person name="Triplett B.A."/>
        </authorList>
    </citation>
    <scope>NUCLEOTIDE SEQUENCE [LARGE SCALE GENOMIC DNA]</scope>
    <source>
        <strain evidence="2 3">DSM 45207</strain>
    </source>
</reference>
<dbReference type="OrthoDB" id="65624at2"/>
<dbReference type="GO" id="GO:0008757">
    <property type="term" value="F:S-adenosylmethionine-dependent methyltransferase activity"/>
    <property type="evidence" value="ECO:0007669"/>
    <property type="project" value="InterPro"/>
</dbReference>
<keyword evidence="2" id="KW-0808">Transferase</keyword>